<dbReference type="GO" id="GO:0005634">
    <property type="term" value="C:nucleus"/>
    <property type="evidence" value="ECO:0007669"/>
    <property type="project" value="InterPro"/>
</dbReference>
<evidence type="ECO:0000256" key="1">
    <source>
        <dbReference type="SAM" id="MobiDB-lite"/>
    </source>
</evidence>
<proteinExistence type="predicted"/>
<dbReference type="InterPro" id="IPR034581">
    <property type="entry name" value="PTAC12"/>
</dbReference>
<reference evidence="2 3" key="1">
    <citation type="submission" date="2022-01" db="EMBL/GenBank/DDBJ databases">
        <authorList>
            <person name="Xiong W."/>
            <person name="Schranz E."/>
        </authorList>
    </citation>
    <scope>NUCLEOTIDE SEQUENCE [LARGE SCALE GENOMIC DNA]</scope>
</reference>
<dbReference type="PANTHER" id="PTHR35720">
    <property type="entry name" value="PROTEIN PLASTID TRANSCRIPTIONALLY ACTIVE 12, CHLOROPLASTIC"/>
    <property type="match status" value="1"/>
</dbReference>
<feature type="compositionally biased region" description="Polar residues" evidence="1">
    <location>
        <begin position="106"/>
        <end position="116"/>
    </location>
</feature>
<name>A0AAU9M219_9ASTR</name>
<organism evidence="2 3">
    <name type="scientific">Lactuca virosa</name>
    <dbReference type="NCBI Taxonomy" id="75947"/>
    <lineage>
        <taxon>Eukaryota</taxon>
        <taxon>Viridiplantae</taxon>
        <taxon>Streptophyta</taxon>
        <taxon>Embryophyta</taxon>
        <taxon>Tracheophyta</taxon>
        <taxon>Spermatophyta</taxon>
        <taxon>Magnoliopsida</taxon>
        <taxon>eudicotyledons</taxon>
        <taxon>Gunneridae</taxon>
        <taxon>Pentapetalae</taxon>
        <taxon>asterids</taxon>
        <taxon>campanulids</taxon>
        <taxon>Asterales</taxon>
        <taxon>Asteraceae</taxon>
        <taxon>Cichorioideae</taxon>
        <taxon>Cichorieae</taxon>
        <taxon>Lactucinae</taxon>
        <taxon>Lactuca</taxon>
    </lineage>
</organism>
<accession>A0AAU9M219</accession>
<dbReference type="EMBL" id="CAKMRJ010000113">
    <property type="protein sequence ID" value="CAH1418114.1"/>
    <property type="molecule type" value="Genomic_DNA"/>
</dbReference>
<dbReference type="GO" id="GO:0009416">
    <property type="term" value="P:response to light stimulus"/>
    <property type="evidence" value="ECO:0007669"/>
    <property type="project" value="InterPro"/>
</dbReference>
<evidence type="ECO:0000313" key="3">
    <source>
        <dbReference type="Proteomes" id="UP001157418"/>
    </source>
</evidence>
<dbReference type="PANTHER" id="PTHR35720:SF1">
    <property type="entry name" value="PROTEIN PLASTID TRANSCRIPTIONALLY ACTIVE 12, CHLOROPLASTIC"/>
    <property type="match status" value="1"/>
</dbReference>
<keyword evidence="3" id="KW-1185">Reference proteome</keyword>
<dbReference type="Proteomes" id="UP001157418">
    <property type="component" value="Unassembled WGS sequence"/>
</dbReference>
<dbReference type="GO" id="GO:0042793">
    <property type="term" value="P:plastid transcription"/>
    <property type="evidence" value="ECO:0007669"/>
    <property type="project" value="TreeGrafter"/>
</dbReference>
<comment type="caution">
    <text evidence="2">The sequence shown here is derived from an EMBL/GenBank/DDBJ whole genome shotgun (WGS) entry which is preliminary data.</text>
</comment>
<dbReference type="GO" id="GO:0045893">
    <property type="term" value="P:positive regulation of DNA-templated transcription"/>
    <property type="evidence" value="ECO:0007669"/>
    <property type="project" value="TreeGrafter"/>
</dbReference>
<dbReference type="GO" id="GO:0090228">
    <property type="term" value="P:positive regulation of red or far-red light signaling pathway"/>
    <property type="evidence" value="ECO:0007669"/>
    <property type="project" value="InterPro"/>
</dbReference>
<protein>
    <submittedName>
        <fullName evidence="2">Uncharacterized protein</fullName>
    </submittedName>
</protein>
<feature type="compositionally biased region" description="Polar residues" evidence="1">
    <location>
        <begin position="83"/>
        <end position="94"/>
    </location>
</feature>
<evidence type="ECO:0000313" key="2">
    <source>
        <dbReference type="EMBL" id="CAH1418114.1"/>
    </source>
</evidence>
<gene>
    <name evidence="2" type="ORF">LVIROSA_LOCUS5730</name>
</gene>
<sequence>MNEFLIAHCESLVLQGLEEMKEELRVKYDEDVGASLQTYSTLICDMERRGEPASGARASILRQDYLPEGTVSQARAADVPGPTDTSSVSPSYGQNLGRKRKMKMYNKSSTTPASNSTERDTISRDPLAMRMREDQIKQIWGGDSVYPTVNYIQDPDQVIDFRGPDFHEPTPNILAYLQENGNTTSKEEIDKILASEKVKKVKDSDDEGKFEDDENITRNWSVWKTTPELRKSKVKETRDIQ</sequence>
<feature type="region of interest" description="Disordered" evidence="1">
    <location>
        <begin position="73"/>
        <end position="127"/>
    </location>
</feature>
<dbReference type="AlphaFoldDB" id="A0AAU9M219"/>
<dbReference type="GO" id="GO:0009507">
    <property type="term" value="C:chloroplast"/>
    <property type="evidence" value="ECO:0007669"/>
    <property type="project" value="InterPro"/>
</dbReference>